<feature type="compositionally biased region" description="Basic residues" evidence="1">
    <location>
        <begin position="1"/>
        <end position="15"/>
    </location>
</feature>
<name>A0A034VMM9_BACDO</name>
<sequence>MAVRRAKRKRIRAKSGKAPLHAPTLTTTSWTTLFPMHPCVVTGPYQEGNTSPTAAANVQQQQQELQQQQQQQLQQEPLKQHLQQQQQQLQKNTIINEHKLPLMQPEVSLKPPAQQQPHRVSAQFTPLPITILQQPIPVQLWKINQKMLKSDTNRQQ</sequence>
<feature type="region of interest" description="Disordered" evidence="1">
    <location>
        <begin position="1"/>
        <end position="23"/>
    </location>
</feature>
<protein>
    <submittedName>
        <fullName evidence="2">Uncharacterized protein</fullName>
    </submittedName>
</protein>
<dbReference type="EMBL" id="GAKP01016164">
    <property type="protein sequence ID" value="JAC42788.1"/>
    <property type="molecule type" value="Transcribed_RNA"/>
</dbReference>
<organism evidence="2">
    <name type="scientific">Bactrocera dorsalis</name>
    <name type="common">Oriental fruit fly</name>
    <name type="synonym">Dacus dorsalis</name>
    <dbReference type="NCBI Taxonomy" id="27457"/>
    <lineage>
        <taxon>Eukaryota</taxon>
        <taxon>Metazoa</taxon>
        <taxon>Ecdysozoa</taxon>
        <taxon>Arthropoda</taxon>
        <taxon>Hexapoda</taxon>
        <taxon>Insecta</taxon>
        <taxon>Pterygota</taxon>
        <taxon>Neoptera</taxon>
        <taxon>Endopterygota</taxon>
        <taxon>Diptera</taxon>
        <taxon>Brachycera</taxon>
        <taxon>Muscomorpha</taxon>
        <taxon>Tephritoidea</taxon>
        <taxon>Tephritidae</taxon>
        <taxon>Bactrocera</taxon>
        <taxon>Bactrocera</taxon>
    </lineage>
</organism>
<feature type="compositionally biased region" description="Low complexity" evidence="1">
    <location>
        <begin position="59"/>
        <end position="85"/>
    </location>
</feature>
<proteinExistence type="predicted"/>
<evidence type="ECO:0000313" key="2">
    <source>
        <dbReference type="EMBL" id="JAC42788.1"/>
    </source>
</evidence>
<accession>A0A034VMM9</accession>
<dbReference type="AlphaFoldDB" id="A0A034VMM9"/>
<feature type="region of interest" description="Disordered" evidence="1">
    <location>
        <begin position="44"/>
        <end position="85"/>
    </location>
</feature>
<evidence type="ECO:0000256" key="1">
    <source>
        <dbReference type="SAM" id="MobiDB-lite"/>
    </source>
</evidence>
<reference evidence="2" key="1">
    <citation type="journal article" date="2014" name="BMC Genomics">
        <title>Characterizing the developmental transcriptome of the oriental fruit fly, Bactrocera dorsalis (Diptera: Tephritidae) through comparative genomic analysis with Drosophila melanogaster utilizing modENCODE datasets.</title>
        <authorList>
            <person name="Geib S.M."/>
            <person name="Calla B."/>
            <person name="Hall B."/>
            <person name="Hou S."/>
            <person name="Manoukis N.C."/>
        </authorList>
    </citation>
    <scope>NUCLEOTIDE SEQUENCE</scope>
    <source>
        <strain evidence="2">Punador</strain>
    </source>
</reference>
<feature type="compositionally biased region" description="Polar residues" evidence="1">
    <location>
        <begin position="47"/>
        <end position="58"/>
    </location>
</feature>
<feature type="non-terminal residue" evidence="2">
    <location>
        <position position="156"/>
    </location>
</feature>